<feature type="region of interest" description="Disordered" evidence="5">
    <location>
        <begin position="1"/>
        <end position="91"/>
    </location>
</feature>
<feature type="compositionally biased region" description="Basic and acidic residues" evidence="5">
    <location>
        <begin position="53"/>
        <end position="72"/>
    </location>
</feature>
<feature type="compositionally biased region" description="Acidic residues" evidence="5">
    <location>
        <begin position="326"/>
        <end position="335"/>
    </location>
</feature>
<reference evidence="7 8" key="1">
    <citation type="submission" date="2024-01" db="EMBL/GenBank/DDBJ databases">
        <title>Complete genome of Cladobotryum mycophilum ATHUM6906.</title>
        <authorList>
            <person name="Christinaki A.C."/>
            <person name="Myridakis A.I."/>
            <person name="Kouvelis V.N."/>
        </authorList>
    </citation>
    <scope>NUCLEOTIDE SEQUENCE [LARGE SCALE GENOMIC DNA]</scope>
    <source>
        <strain evidence="7 8">ATHUM6906</strain>
    </source>
</reference>
<dbReference type="Gene3D" id="3.30.70.330">
    <property type="match status" value="1"/>
</dbReference>
<feature type="compositionally biased region" description="Basic residues" evidence="5">
    <location>
        <begin position="340"/>
        <end position="363"/>
    </location>
</feature>
<dbReference type="InterPro" id="IPR035979">
    <property type="entry name" value="RBD_domain_sf"/>
</dbReference>
<evidence type="ECO:0000256" key="2">
    <source>
        <dbReference type="ARBA" id="ARBA00022884"/>
    </source>
</evidence>
<feature type="compositionally biased region" description="Low complexity" evidence="5">
    <location>
        <begin position="19"/>
        <end position="28"/>
    </location>
</feature>
<evidence type="ECO:0000256" key="1">
    <source>
        <dbReference type="ARBA" id="ARBA00004604"/>
    </source>
</evidence>
<evidence type="ECO:0000259" key="6">
    <source>
        <dbReference type="PROSITE" id="PS50102"/>
    </source>
</evidence>
<comment type="caution">
    <text evidence="7">The sequence shown here is derived from an EMBL/GenBank/DDBJ whole genome shotgun (WGS) entry which is preliminary data.</text>
</comment>
<keyword evidence="2 4" id="KW-0694">RNA-binding</keyword>
<evidence type="ECO:0000313" key="7">
    <source>
        <dbReference type="EMBL" id="KAK5989334.1"/>
    </source>
</evidence>
<dbReference type="SUPFAM" id="SSF54928">
    <property type="entry name" value="RNA-binding domain, RBD"/>
    <property type="match status" value="1"/>
</dbReference>
<dbReference type="PROSITE" id="PS50102">
    <property type="entry name" value="RRM"/>
    <property type="match status" value="1"/>
</dbReference>
<evidence type="ECO:0000256" key="4">
    <source>
        <dbReference type="PROSITE-ProRule" id="PRU00176"/>
    </source>
</evidence>
<evidence type="ECO:0000256" key="5">
    <source>
        <dbReference type="SAM" id="MobiDB-lite"/>
    </source>
</evidence>
<name>A0ABR0SB01_9HYPO</name>
<feature type="domain" description="RRM" evidence="6">
    <location>
        <begin position="140"/>
        <end position="218"/>
    </location>
</feature>
<dbReference type="InterPro" id="IPR000504">
    <property type="entry name" value="RRM_dom"/>
</dbReference>
<dbReference type="SMART" id="SM00360">
    <property type="entry name" value="RRM"/>
    <property type="match status" value="1"/>
</dbReference>
<gene>
    <name evidence="7" type="ORF">PT974_10849</name>
</gene>
<protein>
    <submittedName>
        <fullName evidence="7">RNA-binding protein</fullName>
    </submittedName>
</protein>
<proteinExistence type="predicted"/>
<keyword evidence="3" id="KW-0539">Nucleus</keyword>
<dbReference type="CDD" id="cd12307">
    <property type="entry name" value="RRM_NIFK_like"/>
    <property type="match status" value="1"/>
</dbReference>
<feature type="region of interest" description="Disordered" evidence="5">
    <location>
        <begin position="289"/>
        <end position="363"/>
    </location>
</feature>
<evidence type="ECO:0000313" key="8">
    <source>
        <dbReference type="Proteomes" id="UP001338125"/>
    </source>
</evidence>
<organism evidence="7 8">
    <name type="scientific">Cladobotryum mycophilum</name>
    <dbReference type="NCBI Taxonomy" id="491253"/>
    <lineage>
        <taxon>Eukaryota</taxon>
        <taxon>Fungi</taxon>
        <taxon>Dikarya</taxon>
        <taxon>Ascomycota</taxon>
        <taxon>Pezizomycotina</taxon>
        <taxon>Sordariomycetes</taxon>
        <taxon>Hypocreomycetidae</taxon>
        <taxon>Hypocreales</taxon>
        <taxon>Hypocreaceae</taxon>
        <taxon>Cladobotryum</taxon>
    </lineage>
</organism>
<comment type="subcellular location">
    <subcellularLocation>
        <location evidence="1">Nucleus</location>
        <location evidence="1">Nucleolus</location>
    </subcellularLocation>
</comment>
<feature type="compositionally biased region" description="Acidic residues" evidence="5">
    <location>
        <begin position="73"/>
        <end position="89"/>
    </location>
</feature>
<dbReference type="InterPro" id="IPR012677">
    <property type="entry name" value="Nucleotide-bd_a/b_plait_sf"/>
</dbReference>
<dbReference type="Proteomes" id="UP001338125">
    <property type="component" value="Unassembled WGS sequence"/>
</dbReference>
<evidence type="ECO:0000256" key="3">
    <source>
        <dbReference type="ARBA" id="ARBA00023242"/>
    </source>
</evidence>
<dbReference type="EMBL" id="JAVFKD010000015">
    <property type="protein sequence ID" value="KAK5989334.1"/>
    <property type="molecule type" value="Genomic_DNA"/>
</dbReference>
<accession>A0ABR0SB01</accession>
<feature type="compositionally biased region" description="Basic and acidic residues" evidence="5">
    <location>
        <begin position="309"/>
        <end position="325"/>
    </location>
</feature>
<sequence>MAPVLRKRKSVEAVKPNGASPKAAVKATPKPKRKAAEDSSPVSLKKQKATKKTAVEKKTPKEEPKKSKKAEETIEVEPEVASEPEEQDDEKLQVLAVDLDPEEEEETKEETFQPGQDVGKIPKVSKEVQKAAQASTDGSGVVYIGRIPHGFYEHEMKQYLSQFGTILKLRLARNKKTGASKHFAFVEFTEASTAEIVAKTMDNYLLFGHILKCKTVAKEQLHDDLWKGANRRFKRVPWNKMAGKQLEKPLTESAWANKLAKERSSRTKKAAKLKEIGYEFEAPELKEVPAPVAIENGDKEDTAIEAAPEPEKEEKAVEEAEKPAEVEEPEAEVEVEAPKRATRSSKVSKAKATKSAKTKKAKA</sequence>
<dbReference type="Pfam" id="PF00076">
    <property type="entry name" value="RRM_1"/>
    <property type="match status" value="1"/>
</dbReference>
<dbReference type="PANTHER" id="PTHR46754">
    <property type="entry name" value="MKI67 FHA DOMAIN-INTERACTING NUCLEOLAR PHOSPHOPROTEIN"/>
    <property type="match status" value="1"/>
</dbReference>
<keyword evidence="8" id="KW-1185">Reference proteome</keyword>